<feature type="domain" description="MobA/VirD2-like nuclease" evidence="2">
    <location>
        <begin position="17"/>
        <end position="144"/>
    </location>
</feature>
<feature type="compositionally biased region" description="Basic residues" evidence="1">
    <location>
        <begin position="298"/>
        <end position="311"/>
    </location>
</feature>
<dbReference type="AlphaFoldDB" id="A0A9E8NBR6"/>
<keyword evidence="4" id="KW-1185">Reference proteome</keyword>
<evidence type="ECO:0000259" key="2">
    <source>
        <dbReference type="Pfam" id="PF03432"/>
    </source>
</evidence>
<dbReference type="KEGG" id="dpf:ON006_27545"/>
<evidence type="ECO:0000313" key="3">
    <source>
        <dbReference type="EMBL" id="WAC11472.1"/>
    </source>
</evidence>
<name>A0A9E8NBR6_9BACT</name>
<dbReference type="EMBL" id="CP112998">
    <property type="protein sequence ID" value="WAC11472.1"/>
    <property type="molecule type" value="Genomic_DNA"/>
</dbReference>
<evidence type="ECO:0000256" key="1">
    <source>
        <dbReference type="SAM" id="MobiDB-lite"/>
    </source>
</evidence>
<organism evidence="3 4">
    <name type="scientific">Dyadobacter pollutisoli</name>
    <dbReference type="NCBI Taxonomy" id="2910158"/>
    <lineage>
        <taxon>Bacteria</taxon>
        <taxon>Pseudomonadati</taxon>
        <taxon>Bacteroidota</taxon>
        <taxon>Cytophagia</taxon>
        <taxon>Cytophagales</taxon>
        <taxon>Spirosomataceae</taxon>
        <taxon>Dyadobacter</taxon>
    </lineage>
</organism>
<accession>A0A9E8NBR6</accession>
<proteinExistence type="predicted"/>
<dbReference type="InterPro" id="IPR005094">
    <property type="entry name" value="Endonuclease_MobA/VirD2"/>
</dbReference>
<evidence type="ECO:0000313" key="4">
    <source>
        <dbReference type="Proteomes" id="UP001164653"/>
    </source>
</evidence>
<reference evidence="3" key="1">
    <citation type="submission" date="2022-11" db="EMBL/GenBank/DDBJ databases">
        <title>Dyadobacter pollutisoli sp. nov., isolated from plastic dumped soil.</title>
        <authorList>
            <person name="Kim J.M."/>
            <person name="Kim K.R."/>
            <person name="Lee J.K."/>
            <person name="Hao L."/>
            <person name="Jeon C.O."/>
        </authorList>
    </citation>
    <scope>NUCLEOTIDE SEQUENCE</scope>
    <source>
        <strain evidence="3">U1</strain>
    </source>
</reference>
<sequence>MIGKVTIGNSFGGVIRYAMQKQEASLLLAEGVRTGEVRAMIDDFNLQRKLNPDLTKAVGHVSLSWSAQDAARLSPEIMKQRALEYMEKMKITGTQFILVEHRDKNHPHLHVIYNRVNNEGKTITDRFQKERNHQVCKEITIKYGYHLGKGKQQVNRQQLKGADKVRYELYDAIKLAGANAGSWNELTATLERQGIQTIFKYKSGTSEIQGVSFVKGDLQFKGSKIDRSLSFSRLDALIRHNQKLAIAQPFRMQPQYQSSRPQETFRLATLSQQIPDNRILDDLLRPIQQFDQQSSNPSKKKKRKKYLGQSL</sequence>
<feature type="region of interest" description="Disordered" evidence="1">
    <location>
        <begin position="291"/>
        <end position="311"/>
    </location>
</feature>
<dbReference type="Pfam" id="PF03432">
    <property type="entry name" value="Relaxase"/>
    <property type="match status" value="1"/>
</dbReference>
<dbReference type="RefSeq" id="WP_244821403.1">
    <property type="nucleotide sequence ID" value="NZ_CP112998.1"/>
</dbReference>
<gene>
    <name evidence="3" type="ORF">ON006_27545</name>
</gene>
<protein>
    <submittedName>
        <fullName evidence="3">Relaxase/mobilization nuclease domain-containing protein</fullName>
    </submittedName>
</protein>
<dbReference type="Proteomes" id="UP001164653">
    <property type="component" value="Chromosome"/>
</dbReference>